<evidence type="ECO:0000313" key="1">
    <source>
        <dbReference type="EMBL" id="HFK98852.1"/>
    </source>
</evidence>
<name>A0A832A1M8_9BACT</name>
<reference evidence="1" key="1">
    <citation type="journal article" date="2020" name="mSystems">
        <title>Genome- and Community-Level Interaction Insights into Carbon Utilization and Element Cycling Functions of Hydrothermarchaeota in Hydrothermal Sediment.</title>
        <authorList>
            <person name="Zhou Z."/>
            <person name="Liu Y."/>
            <person name="Xu W."/>
            <person name="Pan J."/>
            <person name="Luo Z.H."/>
            <person name="Li M."/>
        </authorList>
    </citation>
    <scope>NUCLEOTIDE SEQUENCE [LARGE SCALE GENOMIC DNA]</scope>
    <source>
        <strain evidence="1">SpSt-456</strain>
    </source>
</reference>
<proteinExistence type="predicted"/>
<accession>A0A832A1M8</accession>
<protein>
    <submittedName>
        <fullName evidence="1">Uncharacterized protein</fullName>
    </submittedName>
</protein>
<gene>
    <name evidence="1" type="ORF">ENS06_16190</name>
</gene>
<dbReference type="AlphaFoldDB" id="A0A832A1M8"/>
<organism evidence="1">
    <name type="scientific">Desulfacinum infernum</name>
    <dbReference type="NCBI Taxonomy" id="35837"/>
    <lineage>
        <taxon>Bacteria</taxon>
        <taxon>Pseudomonadati</taxon>
        <taxon>Thermodesulfobacteriota</taxon>
        <taxon>Syntrophobacteria</taxon>
        <taxon>Syntrophobacterales</taxon>
        <taxon>Syntrophobacteraceae</taxon>
        <taxon>Desulfacinum</taxon>
    </lineage>
</organism>
<dbReference type="EMBL" id="DSTK01000044">
    <property type="protein sequence ID" value="HFK98852.1"/>
    <property type="molecule type" value="Genomic_DNA"/>
</dbReference>
<sequence>MKGGTLYLPCPMDPETASELEKAVEAGGFCGLFQRDVQGPKIVFHEGVPYVETIGWEGLVRHAGVLFPQCAVRMRTKVCRDLFGDAPPHVALRNTAHLETALFQVLPRFVRLPAWVKSAENRAESLAVWLSKKACVPERFHRWAEDIRRQDVESGGTKGSASLLQEVWTDAEGRIVSADTLRRDLEDFLEKTWRESLSREQESLRERLRPYRHWAAPAVGFMLFILTRGALEVDGFGFFARSSDGALVIYKRSGPYALRDYYNRLYLFPDCRVAVTSQDLWPVVVDSYKHPLLPRHQPWQRICLGHSPSGRTFTAPHIIRSLEDGLNALYHGYDPRKRNGYHRLDHFGGFQGEIHFDDLKIPSDDPRCLSGEIPITNAFS</sequence>
<comment type="caution">
    <text evidence="1">The sequence shown here is derived from an EMBL/GenBank/DDBJ whole genome shotgun (WGS) entry which is preliminary data.</text>
</comment>